<dbReference type="KEGG" id="nsh:GXM_05014"/>
<name>A0A5P8W4I5_9NOSO</name>
<keyword evidence="2" id="KW-1185">Reference proteome</keyword>
<accession>A0A5P8W4I5</accession>
<proteinExistence type="predicted"/>
<dbReference type="AlphaFoldDB" id="A0A5P8W4I5"/>
<organism evidence="1 2">
    <name type="scientific">Nostoc sphaeroides CCNUC1</name>
    <dbReference type="NCBI Taxonomy" id="2653204"/>
    <lineage>
        <taxon>Bacteria</taxon>
        <taxon>Bacillati</taxon>
        <taxon>Cyanobacteriota</taxon>
        <taxon>Cyanophyceae</taxon>
        <taxon>Nostocales</taxon>
        <taxon>Nostocaceae</taxon>
        <taxon>Nostoc</taxon>
    </lineage>
</organism>
<sequence>MRENFYLVLLTPNSCTINRVSTPNSCTDAINRVSHNS</sequence>
<dbReference type="Proteomes" id="UP000326678">
    <property type="component" value="Chromosome Gxm1"/>
</dbReference>
<reference evidence="1 2" key="1">
    <citation type="submission" date="2019-10" db="EMBL/GenBank/DDBJ databases">
        <title>Genomic and transcriptomic insights into the perfect genentic adaptation of a filamentous nitrogen-fixing cyanobacterium to rice fields.</title>
        <authorList>
            <person name="Chen Z."/>
        </authorList>
    </citation>
    <scope>NUCLEOTIDE SEQUENCE [LARGE SCALE GENOMIC DNA]</scope>
    <source>
        <strain evidence="1">CCNUC1</strain>
    </source>
</reference>
<evidence type="ECO:0000313" key="2">
    <source>
        <dbReference type="Proteomes" id="UP000326678"/>
    </source>
</evidence>
<gene>
    <name evidence="1" type="ORF">GXM_05014</name>
</gene>
<protein>
    <submittedName>
        <fullName evidence="1">Uncharacterized protein</fullName>
    </submittedName>
</protein>
<dbReference type="EMBL" id="CP045226">
    <property type="protein sequence ID" value="QFS47522.1"/>
    <property type="molecule type" value="Genomic_DNA"/>
</dbReference>
<evidence type="ECO:0000313" key="1">
    <source>
        <dbReference type="EMBL" id="QFS47522.1"/>
    </source>
</evidence>